<dbReference type="GeneID" id="34290695"/>
<keyword evidence="1" id="KW-1133">Transmembrane helix</keyword>
<protein>
    <submittedName>
        <fullName evidence="2">Uncharacterized protein</fullName>
    </submittedName>
</protein>
<dbReference type="KEGG" id="asi:ASU2_02310"/>
<evidence type="ECO:0000256" key="1">
    <source>
        <dbReference type="SAM" id="Phobius"/>
    </source>
</evidence>
<evidence type="ECO:0000313" key="2">
    <source>
        <dbReference type="EMBL" id="AFU18604.1"/>
    </source>
</evidence>
<dbReference type="EMBL" id="CP003875">
    <property type="protein sequence ID" value="AFU18604.1"/>
    <property type="molecule type" value="Genomic_DNA"/>
</dbReference>
<gene>
    <name evidence="2" type="ORF">ASU2_02310</name>
</gene>
<proteinExistence type="predicted"/>
<dbReference type="RefSeq" id="WP_014991243.1">
    <property type="nucleotide sequence ID" value="NC_018690.1"/>
</dbReference>
<reference evidence="2 3" key="1">
    <citation type="journal article" date="2012" name="J. Bacteriol.">
        <title>Complete Genome Sequence of Actinobacillus suis H91-0380, a Virulent Serotype O2 Strain.</title>
        <authorList>
            <person name="Macinnes J.I."/>
            <person name="Mackinnon J."/>
            <person name="Bujold A.R."/>
            <person name="Ziebell K."/>
            <person name="Kropinski A.M."/>
            <person name="Nash J.H."/>
        </authorList>
    </citation>
    <scope>NUCLEOTIDE SEQUENCE [LARGE SCALE GENOMIC DNA]</scope>
    <source>
        <strain evidence="2 3">H91-0380</strain>
    </source>
</reference>
<accession>K0G4V1</accession>
<sequence>MEKILVSECISSILTSECTSLISSVISIFLGIWSILLTKKYKKLSDTYEKWQDLTYENINNRILNISIDIDDIKKRIPKQNSGLEVRKTDVSVSKFKEGDYTLTDQKRIKEKIQKHLSPYFKSVYLESLVNKLILNNKDSGIIISLRNWHDEKNKLRELESNLNQLFRTEGLIFSILI</sequence>
<evidence type="ECO:0000313" key="3">
    <source>
        <dbReference type="Proteomes" id="UP000006303"/>
    </source>
</evidence>
<dbReference type="HOGENOM" id="CLU_1507552_0_0_6"/>
<organism evidence="2 3">
    <name type="scientific">Actinobacillus suis H91-0380</name>
    <dbReference type="NCBI Taxonomy" id="696748"/>
    <lineage>
        <taxon>Bacteria</taxon>
        <taxon>Pseudomonadati</taxon>
        <taxon>Pseudomonadota</taxon>
        <taxon>Gammaproteobacteria</taxon>
        <taxon>Pasteurellales</taxon>
        <taxon>Pasteurellaceae</taxon>
        <taxon>Actinobacillus</taxon>
    </lineage>
</organism>
<feature type="transmembrane region" description="Helical" evidence="1">
    <location>
        <begin position="20"/>
        <end position="38"/>
    </location>
</feature>
<dbReference type="Proteomes" id="UP000006303">
    <property type="component" value="Chromosome"/>
</dbReference>
<keyword evidence="1" id="KW-0812">Transmembrane</keyword>
<name>K0G4V1_ACTSU</name>
<dbReference type="AlphaFoldDB" id="K0G4V1"/>
<keyword evidence="1" id="KW-0472">Membrane</keyword>